<keyword evidence="2" id="KW-1185">Reference proteome</keyword>
<reference evidence="2" key="1">
    <citation type="submission" date="2019-06" db="EMBL/GenBank/DDBJ databases">
        <title>Gordonia isolated from sludge of a wastewater treatment plant.</title>
        <authorList>
            <person name="Tamura T."/>
            <person name="Aoyama K."/>
            <person name="Kang Y."/>
            <person name="Saito S."/>
            <person name="Akiyama N."/>
            <person name="Yazawa K."/>
            <person name="Gonoi T."/>
            <person name="Mikami Y."/>
        </authorList>
    </citation>
    <scope>NUCLEOTIDE SEQUENCE [LARGE SCALE GENOMIC DNA]</scope>
    <source>
        <strain evidence="2">NBRC 107697</strain>
    </source>
</reference>
<dbReference type="InterPro" id="IPR010310">
    <property type="entry name" value="T7SS_ESAT-6-like"/>
</dbReference>
<name>A0A7I9UYN1_9ACTN</name>
<evidence type="ECO:0000313" key="1">
    <source>
        <dbReference type="EMBL" id="GED98006.1"/>
    </source>
</evidence>
<dbReference type="SUPFAM" id="SSF140453">
    <property type="entry name" value="EsxAB dimer-like"/>
    <property type="match status" value="1"/>
</dbReference>
<evidence type="ECO:0008006" key="3">
    <source>
        <dbReference type="Google" id="ProtNLM"/>
    </source>
</evidence>
<accession>A0A7I9UYN1</accession>
<protein>
    <recommendedName>
        <fullName evidence="3">ESAT-6-like protein</fullName>
    </recommendedName>
</protein>
<comment type="caution">
    <text evidence="1">The sequence shown here is derived from an EMBL/GenBank/DDBJ whole genome shotgun (WGS) entry which is preliminary data.</text>
</comment>
<dbReference type="RefSeq" id="WP_161927254.1">
    <property type="nucleotide sequence ID" value="NZ_BJOU01000001.1"/>
</dbReference>
<dbReference type="InterPro" id="IPR036689">
    <property type="entry name" value="ESAT-6-like_sf"/>
</dbReference>
<gene>
    <name evidence="1" type="ORF">nbrc107697_20450</name>
</gene>
<evidence type="ECO:0000313" key="2">
    <source>
        <dbReference type="Proteomes" id="UP000444980"/>
    </source>
</evidence>
<dbReference type="Proteomes" id="UP000444980">
    <property type="component" value="Unassembled WGS sequence"/>
</dbReference>
<organism evidence="1 2">
    <name type="scientific">Gordonia crocea</name>
    <dbReference type="NCBI Taxonomy" id="589162"/>
    <lineage>
        <taxon>Bacteria</taxon>
        <taxon>Bacillati</taxon>
        <taxon>Actinomycetota</taxon>
        <taxon>Actinomycetes</taxon>
        <taxon>Mycobacteriales</taxon>
        <taxon>Gordoniaceae</taxon>
        <taxon>Gordonia</taxon>
    </lineage>
</organism>
<dbReference type="Gene3D" id="1.10.287.1060">
    <property type="entry name" value="ESAT-6-like"/>
    <property type="match status" value="1"/>
</dbReference>
<proteinExistence type="predicted"/>
<dbReference type="Pfam" id="PF06013">
    <property type="entry name" value="WXG100"/>
    <property type="match status" value="1"/>
</dbReference>
<dbReference type="EMBL" id="BJOU01000001">
    <property type="protein sequence ID" value="GED98006.1"/>
    <property type="molecule type" value="Genomic_DNA"/>
</dbReference>
<sequence length="94" mass="10264">MIHYNYAGIASVMAEATQQKTQLIQLVQDMTGIKNSTQSLWEDPESAEAFRAAYTKWLQGSEELQGVLGNIINAASQGSDNMNGTNKAIANTWV</sequence>
<dbReference type="AlphaFoldDB" id="A0A7I9UYN1"/>
<dbReference type="OrthoDB" id="3387628at2"/>